<feature type="transmembrane region" description="Helical" evidence="1">
    <location>
        <begin position="137"/>
        <end position="155"/>
    </location>
</feature>
<dbReference type="RefSeq" id="WP_344912412.1">
    <property type="nucleotide sequence ID" value="NZ_BAABDL010000095.1"/>
</dbReference>
<accession>A0ABP7VU41</accession>
<proteinExistence type="predicted"/>
<name>A0ABP7VU41_9BACI</name>
<feature type="transmembrane region" description="Helical" evidence="1">
    <location>
        <begin position="6"/>
        <end position="22"/>
    </location>
</feature>
<sequence length="278" mass="31639">MWLIIFSILTSILVVISVFGIIRNRQHKLYFLITGYLVCIIGLAIYNNEPRIFGLVGLLGLVPLIARIKQDLNKRNIVFKGKYTDESQIKTGHLPSDAVVFKEPSTIIGLILSGLIVSIPIIAITFTGLILKVDVLAINYWPFMLMVVLSLILGYPHEIIHALCFPNESTKEIWWSTEVMLVYCNTPISKKRFIWMSAAPNIILGFIPFSLFMLGVFDFNYSISEFVGIISWFMILSGVGDYLNIFNAIRQVPRHANVINYGVHSYWVKEVSKRHEII</sequence>
<keyword evidence="1" id="KW-0812">Transmembrane</keyword>
<evidence type="ECO:0000256" key="1">
    <source>
        <dbReference type="SAM" id="Phobius"/>
    </source>
</evidence>
<dbReference type="Proteomes" id="UP001501734">
    <property type="component" value="Unassembled WGS sequence"/>
</dbReference>
<keyword evidence="1" id="KW-1133">Transmembrane helix</keyword>
<feature type="transmembrane region" description="Helical" evidence="1">
    <location>
        <begin position="107"/>
        <end position="131"/>
    </location>
</feature>
<feature type="transmembrane region" description="Helical" evidence="1">
    <location>
        <begin position="193"/>
        <end position="214"/>
    </location>
</feature>
<evidence type="ECO:0000313" key="2">
    <source>
        <dbReference type="EMBL" id="GAA4073012.1"/>
    </source>
</evidence>
<gene>
    <name evidence="2" type="ORF">GCM10022410_18060</name>
</gene>
<evidence type="ECO:0000313" key="3">
    <source>
        <dbReference type="Proteomes" id="UP001501734"/>
    </source>
</evidence>
<reference evidence="3" key="1">
    <citation type="journal article" date="2019" name="Int. J. Syst. Evol. Microbiol.">
        <title>The Global Catalogue of Microorganisms (GCM) 10K type strain sequencing project: providing services to taxonomists for standard genome sequencing and annotation.</title>
        <authorList>
            <consortium name="The Broad Institute Genomics Platform"/>
            <consortium name="The Broad Institute Genome Sequencing Center for Infectious Disease"/>
            <person name="Wu L."/>
            <person name="Ma J."/>
        </authorList>
    </citation>
    <scope>NUCLEOTIDE SEQUENCE [LARGE SCALE GENOMIC DNA]</scope>
    <source>
        <strain evidence="3">JCM 17250</strain>
    </source>
</reference>
<feature type="transmembrane region" description="Helical" evidence="1">
    <location>
        <begin position="29"/>
        <end position="46"/>
    </location>
</feature>
<dbReference type="Pfam" id="PF11667">
    <property type="entry name" value="DUF3267"/>
    <property type="match status" value="1"/>
</dbReference>
<feature type="transmembrane region" description="Helical" evidence="1">
    <location>
        <begin position="52"/>
        <end position="68"/>
    </location>
</feature>
<dbReference type="InterPro" id="IPR021683">
    <property type="entry name" value="DUF3267"/>
</dbReference>
<organism evidence="2 3">
    <name type="scientific">Amphibacillus indicireducens</name>
    <dbReference type="NCBI Taxonomy" id="1076330"/>
    <lineage>
        <taxon>Bacteria</taxon>
        <taxon>Bacillati</taxon>
        <taxon>Bacillota</taxon>
        <taxon>Bacilli</taxon>
        <taxon>Bacillales</taxon>
        <taxon>Bacillaceae</taxon>
        <taxon>Amphibacillus</taxon>
    </lineage>
</organism>
<dbReference type="EMBL" id="BAABDL010000095">
    <property type="protein sequence ID" value="GAA4073012.1"/>
    <property type="molecule type" value="Genomic_DNA"/>
</dbReference>
<evidence type="ECO:0008006" key="4">
    <source>
        <dbReference type="Google" id="ProtNLM"/>
    </source>
</evidence>
<protein>
    <recommendedName>
        <fullName evidence="4">DUF3267 domain-containing protein</fullName>
    </recommendedName>
</protein>
<comment type="caution">
    <text evidence="2">The sequence shown here is derived from an EMBL/GenBank/DDBJ whole genome shotgun (WGS) entry which is preliminary data.</text>
</comment>
<keyword evidence="1" id="KW-0472">Membrane</keyword>
<keyword evidence="3" id="KW-1185">Reference proteome</keyword>
<feature type="transmembrane region" description="Helical" evidence="1">
    <location>
        <begin position="226"/>
        <end position="245"/>
    </location>
</feature>